<keyword evidence="6" id="KW-0378">Hydrolase</keyword>
<accession>A0A6J2WPJ7</accession>
<dbReference type="Pfam" id="PF12928">
    <property type="entry name" value="tRNA_int_end_N2"/>
    <property type="match status" value="1"/>
</dbReference>
<dbReference type="PANTHER" id="PTHR21027:SF1">
    <property type="entry name" value="TRNA-SPLICING ENDONUCLEASE SUBUNIT SEN54"/>
    <property type="match status" value="1"/>
</dbReference>
<keyword evidence="5" id="KW-1185">Reference proteome</keyword>
<dbReference type="InParanoid" id="A0A6J2WPJ7"/>
<evidence type="ECO:0000256" key="1">
    <source>
        <dbReference type="ARBA" id="ARBA00005736"/>
    </source>
</evidence>
<dbReference type="PANTHER" id="PTHR21027">
    <property type="entry name" value="TRNA-SPLICING ENDONUCLEASE SUBUNIT SEN54"/>
    <property type="match status" value="1"/>
</dbReference>
<dbReference type="GO" id="GO:0004519">
    <property type="term" value="F:endonuclease activity"/>
    <property type="evidence" value="ECO:0007669"/>
    <property type="project" value="UniProtKB-KW"/>
</dbReference>
<dbReference type="InterPro" id="IPR024336">
    <property type="entry name" value="tRNA_splic_suSen54_N"/>
</dbReference>
<organism evidence="5 6">
    <name type="scientific">Chanos chanos</name>
    <name type="common">Milkfish</name>
    <name type="synonym">Mugil chanos</name>
    <dbReference type="NCBI Taxonomy" id="29144"/>
    <lineage>
        <taxon>Eukaryota</taxon>
        <taxon>Metazoa</taxon>
        <taxon>Chordata</taxon>
        <taxon>Craniata</taxon>
        <taxon>Vertebrata</taxon>
        <taxon>Euteleostomi</taxon>
        <taxon>Actinopterygii</taxon>
        <taxon>Neopterygii</taxon>
        <taxon>Teleostei</taxon>
        <taxon>Ostariophysi</taxon>
        <taxon>Gonorynchiformes</taxon>
        <taxon>Chanidae</taxon>
        <taxon>Chanos</taxon>
    </lineage>
</organism>
<dbReference type="Proteomes" id="UP000504632">
    <property type="component" value="Chromosome 13"/>
</dbReference>
<dbReference type="CTD" id="283989"/>
<dbReference type="GO" id="GO:0000379">
    <property type="term" value="P:tRNA-type intron splice site recognition and cleavage"/>
    <property type="evidence" value="ECO:0007669"/>
    <property type="project" value="TreeGrafter"/>
</dbReference>
<dbReference type="RefSeq" id="XP_030646258.1">
    <property type="nucleotide sequence ID" value="XM_030790398.1"/>
</dbReference>
<feature type="region of interest" description="Disordered" evidence="3">
    <location>
        <begin position="84"/>
        <end position="172"/>
    </location>
</feature>
<proteinExistence type="inferred from homology"/>
<keyword evidence="6" id="KW-0255">Endonuclease</keyword>
<keyword evidence="2" id="KW-0819">tRNA processing</keyword>
<evidence type="ECO:0000313" key="5">
    <source>
        <dbReference type="Proteomes" id="UP000504632"/>
    </source>
</evidence>
<evidence type="ECO:0000259" key="4">
    <source>
        <dbReference type="Pfam" id="PF12928"/>
    </source>
</evidence>
<name>A0A6J2WPJ7_CHACN</name>
<dbReference type="AlphaFoldDB" id="A0A6J2WPJ7"/>
<gene>
    <name evidence="6" type="primary">tsen54</name>
</gene>
<evidence type="ECO:0000256" key="3">
    <source>
        <dbReference type="SAM" id="MobiDB-lite"/>
    </source>
</evidence>
<evidence type="ECO:0000313" key="6">
    <source>
        <dbReference type="RefSeq" id="XP_030646258.1"/>
    </source>
</evidence>
<evidence type="ECO:0000256" key="2">
    <source>
        <dbReference type="ARBA" id="ARBA00022694"/>
    </source>
</evidence>
<keyword evidence="6" id="KW-0540">Nuclease</keyword>
<reference evidence="6" key="1">
    <citation type="submission" date="2025-08" db="UniProtKB">
        <authorList>
            <consortium name="RefSeq"/>
        </authorList>
    </citation>
    <scope>IDENTIFICATION</scope>
</reference>
<dbReference type="GeneID" id="115826527"/>
<dbReference type="InterPro" id="IPR024337">
    <property type="entry name" value="tRNA_splic_suSen54"/>
</dbReference>
<sequence>MGFSDRGKQCLLPEEALYLMECGNLQVLYRDLPLSIQEGYELFLTLETVSLQQYQVFSHLKRLGYVLTRFDRSTVPTQYERQLNLTHCRDKQGKHLKRKRSQSPTARYPNSAITPSTHTTPHFHRPRTETPSQGEAMESSSNSGGTPGRSWWIREGDDPQPTGTQNPDPRWDFMTISFPDLGSRRTRCESLASPEPSLLPGALRVGSCDVGAWLGKLNLKQERLSRRERERQRYRDRYKRDVNNDPEVRRCRNWAEYAELLERRRSQRRRERPANLWEGSVTPLTQPGECLSHGELLERISVVEPSHLFDAASRLASSDEWSICFNVYQPDTVAEFKKSDPGRPYTRLCICSFDGPVPELHAIKQLSLQSGDVPVTFAVVDHGDVSFYCFKDFQLPVDVVS</sequence>
<protein>
    <submittedName>
        <fullName evidence="6">tRNA-splicing endonuclease subunit Sen54</fullName>
    </submittedName>
</protein>
<comment type="similarity">
    <text evidence="1">Belongs to the SEN54 family.</text>
</comment>
<dbReference type="OrthoDB" id="408683at2759"/>
<feature type="domain" description="tRNA-splicing endonuclease subunit Sen54 N-terminal" evidence="4">
    <location>
        <begin position="1"/>
        <end position="29"/>
    </location>
</feature>
<dbReference type="GO" id="GO:0000214">
    <property type="term" value="C:tRNA-intron endonuclease complex"/>
    <property type="evidence" value="ECO:0007669"/>
    <property type="project" value="TreeGrafter"/>
</dbReference>